<dbReference type="Pfam" id="PF12796">
    <property type="entry name" value="Ank_2"/>
    <property type="match status" value="1"/>
</dbReference>
<feature type="compositionally biased region" description="Polar residues" evidence="2">
    <location>
        <begin position="288"/>
        <end position="302"/>
    </location>
</feature>
<feature type="compositionally biased region" description="Polar residues" evidence="2">
    <location>
        <begin position="600"/>
        <end position="616"/>
    </location>
</feature>
<feature type="region of interest" description="Disordered" evidence="2">
    <location>
        <begin position="600"/>
        <end position="649"/>
    </location>
</feature>
<evidence type="ECO:0000313" key="5">
    <source>
        <dbReference type="EMBL" id="ROT83895.1"/>
    </source>
</evidence>
<dbReference type="Proteomes" id="UP000283509">
    <property type="component" value="Unassembled WGS sequence"/>
</dbReference>
<dbReference type="Gene3D" id="1.25.40.20">
    <property type="entry name" value="Ankyrin repeat-containing domain"/>
    <property type="match status" value="1"/>
</dbReference>
<accession>A0A3R7QMK0</accession>
<dbReference type="InterPro" id="IPR002110">
    <property type="entry name" value="Ankyrin_rpt"/>
</dbReference>
<dbReference type="GO" id="GO:0000981">
    <property type="term" value="F:DNA-binding transcription factor activity, RNA polymerase II-specific"/>
    <property type="evidence" value="ECO:0007669"/>
    <property type="project" value="TreeGrafter"/>
</dbReference>
<keyword evidence="1" id="KW-0040">ANK repeat</keyword>
<dbReference type="AlphaFoldDB" id="A0A3R7QMK0"/>
<feature type="repeat" description="ANK" evidence="1">
    <location>
        <begin position="519"/>
        <end position="541"/>
    </location>
</feature>
<dbReference type="PROSITE" id="PS50088">
    <property type="entry name" value="ANK_REPEAT"/>
    <property type="match status" value="2"/>
</dbReference>
<dbReference type="Gene3D" id="2.60.40.10">
    <property type="entry name" value="Immunoglobulins"/>
    <property type="match status" value="1"/>
</dbReference>
<comment type="caution">
    <text evidence="5">The sequence shown here is derived from an EMBL/GenBank/DDBJ whole genome shotgun (WGS) entry which is preliminary data.</text>
</comment>
<feature type="domain" description="Rel homology dimerisation" evidence="4">
    <location>
        <begin position="120"/>
        <end position="215"/>
    </location>
</feature>
<keyword evidence="3" id="KW-1133">Transmembrane helix</keyword>
<dbReference type="GO" id="GO:0000978">
    <property type="term" value="F:RNA polymerase II cis-regulatory region sequence-specific DNA binding"/>
    <property type="evidence" value="ECO:0007669"/>
    <property type="project" value="TreeGrafter"/>
</dbReference>
<dbReference type="InterPro" id="IPR032397">
    <property type="entry name" value="RHD_dimer"/>
</dbReference>
<dbReference type="Pfam" id="PF16179">
    <property type="entry name" value="RHD_dimer"/>
    <property type="match status" value="1"/>
</dbReference>
<dbReference type="InterPro" id="IPR014756">
    <property type="entry name" value="Ig_E-set"/>
</dbReference>
<proteinExistence type="predicted"/>
<evidence type="ECO:0000259" key="4">
    <source>
        <dbReference type="Pfam" id="PF16179"/>
    </source>
</evidence>
<feature type="region of interest" description="Disordered" evidence="2">
    <location>
        <begin position="267"/>
        <end position="302"/>
    </location>
</feature>
<feature type="transmembrane region" description="Helical" evidence="3">
    <location>
        <begin position="657"/>
        <end position="677"/>
    </location>
</feature>
<keyword evidence="6" id="KW-1185">Reference proteome</keyword>
<evidence type="ECO:0000256" key="2">
    <source>
        <dbReference type="SAM" id="MobiDB-lite"/>
    </source>
</evidence>
<reference evidence="5 6" key="1">
    <citation type="submission" date="2018-04" db="EMBL/GenBank/DDBJ databases">
        <authorList>
            <person name="Zhang X."/>
            <person name="Yuan J."/>
            <person name="Li F."/>
            <person name="Xiang J."/>
        </authorList>
    </citation>
    <scope>NUCLEOTIDE SEQUENCE [LARGE SCALE GENOMIC DNA]</scope>
    <source>
        <tissue evidence="5">Muscle</tissue>
    </source>
</reference>
<organism evidence="5 6">
    <name type="scientific">Penaeus vannamei</name>
    <name type="common">Whiteleg shrimp</name>
    <name type="synonym">Litopenaeus vannamei</name>
    <dbReference type="NCBI Taxonomy" id="6689"/>
    <lineage>
        <taxon>Eukaryota</taxon>
        <taxon>Metazoa</taxon>
        <taxon>Ecdysozoa</taxon>
        <taxon>Arthropoda</taxon>
        <taxon>Crustacea</taxon>
        <taxon>Multicrustacea</taxon>
        <taxon>Malacostraca</taxon>
        <taxon>Eumalacostraca</taxon>
        <taxon>Eucarida</taxon>
        <taxon>Decapoda</taxon>
        <taxon>Dendrobranchiata</taxon>
        <taxon>Penaeoidea</taxon>
        <taxon>Penaeidae</taxon>
        <taxon>Penaeus</taxon>
    </lineage>
</organism>
<evidence type="ECO:0000256" key="3">
    <source>
        <dbReference type="SAM" id="Phobius"/>
    </source>
</evidence>
<gene>
    <name evidence="5" type="ORF">C7M84_022914</name>
</gene>
<feature type="compositionally biased region" description="Basic and acidic residues" evidence="2">
    <location>
        <begin position="625"/>
        <end position="649"/>
    </location>
</feature>
<protein>
    <submittedName>
        <fullName evidence="5">Putative proto-oncogene c-Rel-like isoform X2</fullName>
    </submittedName>
</protein>
<name>A0A3R7QMK0_PENVA</name>
<evidence type="ECO:0000256" key="1">
    <source>
        <dbReference type="PROSITE-ProRule" id="PRU00023"/>
    </source>
</evidence>
<evidence type="ECO:0000313" key="6">
    <source>
        <dbReference type="Proteomes" id="UP000283509"/>
    </source>
</evidence>
<dbReference type="PANTHER" id="PTHR24169">
    <property type="entry name" value="NUCLEAR FACTOR NF-KAPPA-B PROTEIN"/>
    <property type="match status" value="1"/>
</dbReference>
<dbReference type="InterPro" id="IPR013783">
    <property type="entry name" value="Ig-like_fold"/>
</dbReference>
<keyword evidence="3" id="KW-0472">Membrane</keyword>
<dbReference type="SUPFAM" id="SSF48403">
    <property type="entry name" value="Ankyrin repeat"/>
    <property type="match status" value="1"/>
</dbReference>
<reference evidence="5 6" key="2">
    <citation type="submission" date="2019-01" db="EMBL/GenBank/DDBJ databases">
        <title>The decoding of complex shrimp genome reveals the adaptation for benthos swimmer, frequently molting mechanism and breeding impact on genome.</title>
        <authorList>
            <person name="Sun Y."/>
            <person name="Gao Y."/>
            <person name="Yu Y."/>
        </authorList>
    </citation>
    <scope>NUCLEOTIDE SEQUENCE [LARGE SCALE GENOMIC DNA]</scope>
    <source>
        <tissue evidence="5">Muscle</tissue>
    </source>
</reference>
<dbReference type="STRING" id="6689.A0A3R7QMK0"/>
<dbReference type="PANTHER" id="PTHR24169:SF28">
    <property type="entry name" value="NUCLEAR FACTOR NF-KAPPA-B P110 SUBUNIT"/>
    <property type="match status" value="1"/>
</dbReference>
<dbReference type="EMBL" id="QCYY01000627">
    <property type="protein sequence ID" value="ROT83895.1"/>
    <property type="molecule type" value="Genomic_DNA"/>
</dbReference>
<dbReference type="OrthoDB" id="10254686at2759"/>
<keyword evidence="3" id="KW-0812">Transmembrane</keyword>
<dbReference type="PROSITE" id="PS50297">
    <property type="entry name" value="ANK_REP_REGION"/>
    <property type="match status" value="2"/>
</dbReference>
<dbReference type="SUPFAM" id="SSF81296">
    <property type="entry name" value="E set domains"/>
    <property type="match status" value="1"/>
</dbReference>
<dbReference type="InterPro" id="IPR036770">
    <property type="entry name" value="Ankyrin_rpt-contain_sf"/>
</dbReference>
<dbReference type="SMART" id="SM00248">
    <property type="entry name" value="ANK"/>
    <property type="match status" value="2"/>
</dbReference>
<dbReference type="GO" id="GO:0005737">
    <property type="term" value="C:cytoplasm"/>
    <property type="evidence" value="ECO:0007669"/>
    <property type="project" value="InterPro"/>
</dbReference>
<dbReference type="InterPro" id="IPR000451">
    <property type="entry name" value="NFkB/Dor"/>
</dbReference>
<sequence length="682" mass="75742">MFNKTDRKNALLYTARLQVTEGRGAQRGRRTLNDLKEEMKFVKLAQDRPLVELRGLGIIKLTKDDLQESGKTLEEAQRIHREFNRLDTCLGVEAYVNERKVAGPVFSTKITNLRCASQLKIMRRSILTTSAGGGQEMWLLTDKVRKGDIEVRISDGEGWDDICTGLEIFHQFIIICRTPAYPGRLEASGRTMHLYLYRKSDQESSDSYDIKYVPDRVAGETFDARKRRKTVDLDLLPPQLEQMRALHQNGVAGETLPLLVPQELAQATRQEDRALGRPSRPRPSSSRAVASQPHSLTTLQASHSTPVAPSYFLDVNWASTQPNLQLPSCNGVPSAMQPPLHLPYAPQEPIPFQSPPGTRHVAEQSPMPYARSPQPMTTCAGHLEVQAGALYNGAPTRQENRLPHDLNGTPAPPDTHHLLPEAFASPASSFHLGHERLQEPIAPGEISTMSLQSFFDFDSDFELETPCPPGRVGTSPSWSLVTDSVGDSLLHYAVRKGDAMAVLWLISQGADVNQQAQLSGDTPLHLAVKYDMRVVLQVLLDLENLDLHVKNDAGQTFLDVLQPDSSVSECVLKHARTREMSQEVCFSDASLEATAVSVGHLQQQPDSISPTKSTSEADAAEGPTDEARGDEKDGKAKTERDAKESRERRTDAPQISLWYYMFLPLFLAYCYSVVSYWSKGDL</sequence>
<feature type="repeat" description="ANK" evidence="1">
    <location>
        <begin position="485"/>
        <end position="517"/>
    </location>
</feature>
<dbReference type="PRINTS" id="PR00057">
    <property type="entry name" value="NFKBTNSCPFCT"/>
</dbReference>